<proteinExistence type="predicted"/>
<dbReference type="GeneID" id="81390396"/>
<protein>
    <submittedName>
        <fullName evidence="1">Uncharacterized protein</fullName>
    </submittedName>
</protein>
<evidence type="ECO:0000313" key="2">
    <source>
        <dbReference type="Proteomes" id="UP001141434"/>
    </source>
</evidence>
<evidence type="ECO:0000313" key="1">
    <source>
        <dbReference type="EMBL" id="KAJ5114885.1"/>
    </source>
</evidence>
<organism evidence="1 2">
    <name type="scientific">Penicillium alfredii</name>
    <dbReference type="NCBI Taxonomy" id="1506179"/>
    <lineage>
        <taxon>Eukaryota</taxon>
        <taxon>Fungi</taxon>
        <taxon>Dikarya</taxon>
        <taxon>Ascomycota</taxon>
        <taxon>Pezizomycotina</taxon>
        <taxon>Eurotiomycetes</taxon>
        <taxon>Eurotiomycetidae</taxon>
        <taxon>Eurotiales</taxon>
        <taxon>Aspergillaceae</taxon>
        <taxon>Penicillium</taxon>
    </lineage>
</organism>
<accession>A0A9W9KQW0</accession>
<keyword evidence="2" id="KW-1185">Reference proteome</keyword>
<dbReference type="RefSeq" id="XP_056516078.1">
    <property type="nucleotide sequence ID" value="XM_056651228.1"/>
</dbReference>
<reference evidence="1" key="1">
    <citation type="submission" date="2022-11" db="EMBL/GenBank/DDBJ databases">
        <authorList>
            <person name="Petersen C."/>
        </authorList>
    </citation>
    <scope>NUCLEOTIDE SEQUENCE</scope>
    <source>
        <strain evidence="1">IBT 34128</strain>
    </source>
</reference>
<dbReference type="Proteomes" id="UP001141434">
    <property type="component" value="Unassembled WGS sequence"/>
</dbReference>
<sequence length="71" mass="8035">MQERPLVVSIPVEGVFSCRHSIYEAAQEMVMAVQGSARVGDAGLQRRILFRGILPYDDEEVEEDSRALARW</sequence>
<comment type="caution">
    <text evidence="1">The sequence shown here is derived from an EMBL/GenBank/DDBJ whole genome shotgun (WGS) entry which is preliminary data.</text>
</comment>
<dbReference type="EMBL" id="JAPMSZ010000001">
    <property type="protein sequence ID" value="KAJ5114885.1"/>
    <property type="molecule type" value="Genomic_DNA"/>
</dbReference>
<gene>
    <name evidence="1" type="ORF">NUU61_000644</name>
</gene>
<name>A0A9W9KQW0_9EURO</name>
<dbReference type="AlphaFoldDB" id="A0A9W9KQW0"/>
<reference evidence="1" key="2">
    <citation type="journal article" date="2023" name="IMA Fungus">
        <title>Comparative genomic study of the Penicillium genus elucidates a diverse pangenome and 15 lateral gene transfer events.</title>
        <authorList>
            <person name="Petersen C."/>
            <person name="Sorensen T."/>
            <person name="Nielsen M.R."/>
            <person name="Sondergaard T.E."/>
            <person name="Sorensen J.L."/>
            <person name="Fitzpatrick D.A."/>
            <person name="Frisvad J.C."/>
            <person name="Nielsen K.L."/>
        </authorList>
    </citation>
    <scope>NUCLEOTIDE SEQUENCE</scope>
    <source>
        <strain evidence="1">IBT 34128</strain>
    </source>
</reference>